<evidence type="ECO:0000256" key="4">
    <source>
        <dbReference type="ARBA" id="ARBA00010217"/>
    </source>
</evidence>
<evidence type="ECO:0000256" key="3">
    <source>
        <dbReference type="ARBA" id="ARBA00008536"/>
    </source>
</evidence>
<comment type="similarity">
    <text evidence="4">In the C-terminal section; belongs to the protein kinase superfamily. Ser/Thr protein kinase family.</text>
</comment>
<dbReference type="GO" id="GO:0005886">
    <property type="term" value="C:plasma membrane"/>
    <property type="evidence" value="ECO:0007669"/>
    <property type="project" value="UniProtKB-SubCell"/>
</dbReference>
<evidence type="ECO:0000256" key="5">
    <source>
        <dbReference type="ARBA" id="ARBA00012513"/>
    </source>
</evidence>
<evidence type="ECO:0000256" key="13">
    <source>
        <dbReference type="ARBA" id="ARBA00022777"/>
    </source>
</evidence>
<evidence type="ECO:0000256" key="9">
    <source>
        <dbReference type="ARBA" id="ARBA00022692"/>
    </source>
</evidence>
<evidence type="ECO:0000313" key="23">
    <source>
        <dbReference type="EMBL" id="PON44493.1"/>
    </source>
</evidence>
<name>A0A2P5B6T4_PARAD</name>
<evidence type="ECO:0000256" key="10">
    <source>
        <dbReference type="ARBA" id="ARBA00022729"/>
    </source>
</evidence>
<evidence type="ECO:0000256" key="12">
    <source>
        <dbReference type="ARBA" id="ARBA00022741"/>
    </source>
</evidence>
<dbReference type="FunFam" id="1.10.510.10:FF:000626">
    <property type="entry name" value="probable L-type lectin-domain containing receptor kinase S.5"/>
    <property type="match status" value="1"/>
</dbReference>
<dbReference type="SUPFAM" id="SSF56112">
    <property type="entry name" value="Protein kinase-like (PK-like)"/>
    <property type="match status" value="1"/>
</dbReference>
<evidence type="ECO:0000256" key="1">
    <source>
        <dbReference type="ARBA" id="ARBA00004251"/>
    </source>
</evidence>
<keyword evidence="17" id="KW-0675">Receptor</keyword>
<dbReference type="SMART" id="SM00220">
    <property type="entry name" value="S_TKc"/>
    <property type="match status" value="1"/>
</dbReference>
<keyword evidence="15 21" id="KW-1133">Transmembrane helix</keyword>
<evidence type="ECO:0000313" key="24">
    <source>
        <dbReference type="Proteomes" id="UP000237105"/>
    </source>
</evidence>
<evidence type="ECO:0000256" key="8">
    <source>
        <dbReference type="ARBA" id="ARBA00022679"/>
    </source>
</evidence>
<keyword evidence="16 21" id="KW-0472">Membrane</keyword>
<evidence type="ECO:0000256" key="6">
    <source>
        <dbReference type="ARBA" id="ARBA00022475"/>
    </source>
</evidence>
<dbReference type="Gene3D" id="1.10.510.10">
    <property type="entry name" value="Transferase(Phosphotransferase) domain 1"/>
    <property type="match status" value="1"/>
</dbReference>
<dbReference type="EMBL" id="JXTB01000349">
    <property type="protein sequence ID" value="PON44493.1"/>
    <property type="molecule type" value="Genomic_DNA"/>
</dbReference>
<dbReference type="InterPro" id="IPR050528">
    <property type="entry name" value="L-type_Lectin-RKs"/>
</dbReference>
<keyword evidence="9 21" id="KW-0812">Transmembrane</keyword>
<keyword evidence="11" id="KW-0430">Lectin</keyword>
<dbReference type="InterPro" id="IPR011009">
    <property type="entry name" value="Kinase-like_dom_sf"/>
</dbReference>
<feature type="transmembrane region" description="Helical" evidence="21">
    <location>
        <begin position="24"/>
        <end position="43"/>
    </location>
</feature>
<keyword evidence="7" id="KW-0723">Serine/threonine-protein kinase</keyword>
<keyword evidence="24" id="KW-1185">Reference proteome</keyword>
<dbReference type="FunFam" id="2.60.120.200:FF:000198">
    <property type="entry name" value="Probable L-type lectin-domain containing receptor kinase S.5"/>
    <property type="match status" value="1"/>
</dbReference>
<dbReference type="GO" id="GO:0004674">
    <property type="term" value="F:protein serine/threonine kinase activity"/>
    <property type="evidence" value="ECO:0007669"/>
    <property type="project" value="UniProtKB-KW"/>
</dbReference>
<dbReference type="Pfam" id="PF00139">
    <property type="entry name" value="Lectin_legB"/>
    <property type="match status" value="1"/>
</dbReference>
<dbReference type="PROSITE" id="PS00107">
    <property type="entry name" value="PROTEIN_KINASE_ATP"/>
    <property type="match status" value="1"/>
</dbReference>
<comment type="similarity">
    <text evidence="3">In the N-terminal section; belongs to the leguminous lectin family.</text>
</comment>
<evidence type="ECO:0000256" key="11">
    <source>
        <dbReference type="ARBA" id="ARBA00022734"/>
    </source>
</evidence>
<comment type="similarity">
    <text evidence="2">Belongs to the leguminous lectin family.</text>
</comment>
<dbReference type="InterPro" id="IPR017441">
    <property type="entry name" value="Protein_kinase_ATP_BS"/>
</dbReference>
<dbReference type="Gene3D" id="2.60.120.200">
    <property type="match status" value="1"/>
</dbReference>
<keyword evidence="13 23" id="KW-0418">Kinase</keyword>
<dbReference type="EC" id="2.7.11.1" evidence="5"/>
<dbReference type="InterPro" id="IPR000719">
    <property type="entry name" value="Prot_kinase_dom"/>
</dbReference>
<dbReference type="CDD" id="cd06899">
    <property type="entry name" value="lectin_legume_LecRK_Arcelin_ConA"/>
    <property type="match status" value="1"/>
</dbReference>
<protein>
    <recommendedName>
        <fullName evidence="5">non-specific serine/threonine protein kinase</fullName>
        <ecNumber evidence="5">2.7.11.1</ecNumber>
    </recommendedName>
</protein>
<dbReference type="FunFam" id="3.30.200.20:FF:000476">
    <property type="entry name" value="Probable L-type lectin-domain containing receptor kinase S.5"/>
    <property type="match status" value="1"/>
</dbReference>
<feature type="transmembrane region" description="Helical" evidence="21">
    <location>
        <begin position="303"/>
        <end position="326"/>
    </location>
</feature>
<dbReference type="InterPro" id="IPR008271">
    <property type="entry name" value="Ser/Thr_kinase_AS"/>
</dbReference>
<gene>
    <name evidence="23" type="ORF">PanWU01x14_266510</name>
</gene>
<reference evidence="24" key="1">
    <citation type="submission" date="2016-06" db="EMBL/GenBank/DDBJ databases">
        <title>Parallel loss of symbiosis genes in relatives of nitrogen-fixing non-legume Parasponia.</title>
        <authorList>
            <person name="Van Velzen R."/>
            <person name="Holmer R."/>
            <person name="Bu F."/>
            <person name="Rutten L."/>
            <person name="Van Zeijl A."/>
            <person name="Liu W."/>
            <person name="Santuari L."/>
            <person name="Cao Q."/>
            <person name="Sharma T."/>
            <person name="Shen D."/>
            <person name="Roswanjaya Y."/>
            <person name="Wardhani T."/>
            <person name="Kalhor M.S."/>
            <person name="Jansen J."/>
            <person name="Van den Hoogen J."/>
            <person name="Gungor B."/>
            <person name="Hartog M."/>
            <person name="Hontelez J."/>
            <person name="Verver J."/>
            <person name="Yang W.-C."/>
            <person name="Schijlen E."/>
            <person name="Repin R."/>
            <person name="Schilthuizen M."/>
            <person name="Schranz E."/>
            <person name="Heidstra R."/>
            <person name="Miyata K."/>
            <person name="Fedorova E."/>
            <person name="Kohlen W."/>
            <person name="Bisseling T."/>
            <person name="Smit S."/>
            <person name="Geurts R."/>
        </authorList>
    </citation>
    <scope>NUCLEOTIDE SEQUENCE [LARGE SCALE GENOMIC DNA]</scope>
    <source>
        <strain evidence="24">cv. WU1-14</strain>
    </source>
</reference>
<dbReference type="Proteomes" id="UP000237105">
    <property type="component" value="Unassembled WGS sequence"/>
</dbReference>
<dbReference type="PROSITE" id="PS00307">
    <property type="entry name" value="LECTIN_LEGUME_BETA"/>
    <property type="match status" value="1"/>
</dbReference>
<dbReference type="SUPFAM" id="SSF49899">
    <property type="entry name" value="Concanavalin A-like lectins/glucanases"/>
    <property type="match status" value="1"/>
</dbReference>
<dbReference type="PROSITE" id="PS50011">
    <property type="entry name" value="PROTEIN_KINASE_DOM"/>
    <property type="match status" value="1"/>
</dbReference>
<evidence type="ECO:0000256" key="21">
    <source>
        <dbReference type="SAM" id="Phobius"/>
    </source>
</evidence>
<dbReference type="Pfam" id="PF00069">
    <property type="entry name" value="Pkinase"/>
    <property type="match status" value="1"/>
</dbReference>
<feature type="domain" description="Protein kinase" evidence="22">
    <location>
        <begin position="368"/>
        <end position="653"/>
    </location>
</feature>
<evidence type="ECO:0000256" key="17">
    <source>
        <dbReference type="ARBA" id="ARBA00023170"/>
    </source>
</evidence>
<dbReference type="GO" id="GO:0005524">
    <property type="term" value="F:ATP binding"/>
    <property type="evidence" value="ECO:0007669"/>
    <property type="project" value="UniProtKB-UniRule"/>
</dbReference>
<keyword evidence="18" id="KW-0325">Glycoprotein</keyword>
<comment type="subcellular location">
    <subcellularLocation>
        <location evidence="1">Cell membrane</location>
        <topology evidence="1">Single-pass type I membrane protein</topology>
    </subcellularLocation>
</comment>
<evidence type="ECO:0000256" key="16">
    <source>
        <dbReference type="ARBA" id="ARBA00023136"/>
    </source>
</evidence>
<keyword evidence="14 19" id="KW-0067">ATP-binding</keyword>
<feature type="binding site" evidence="19">
    <location>
        <position position="395"/>
    </location>
    <ligand>
        <name>ATP</name>
        <dbReference type="ChEBI" id="CHEBI:30616"/>
    </ligand>
</feature>
<dbReference type="GO" id="GO:0030246">
    <property type="term" value="F:carbohydrate binding"/>
    <property type="evidence" value="ECO:0007669"/>
    <property type="project" value="UniProtKB-KW"/>
</dbReference>
<feature type="compositionally biased region" description="Polar residues" evidence="20">
    <location>
        <begin position="676"/>
        <end position="691"/>
    </location>
</feature>
<dbReference type="CDD" id="cd14066">
    <property type="entry name" value="STKc_IRAK"/>
    <property type="match status" value="1"/>
</dbReference>
<evidence type="ECO:0000256" key="14">
    <source>
        <dbReference type="ARBA" id="ARBA00022840"/>
    </source>
</evidence>
<accession>A0A2P5B6T4</accession>
<evidence type="ECO:0000256" key="2">
    <source>
        <dbReference type="ARBA" id="ARBA00007606"/>
    </source>
</evidence>
<dbReference type="PANTHER" id="PTHR27007">
    <property type="match status" value="1"/>
</dbReference>
<evidence type="ECO:0000256" key="18">
    <source>
        <dbReference type="ARBA" id="ARBA00023180"/>
    </source>
</evidence>
<sequence>ILRLLPSSNLVITLHFQLLFMRNLHFSLLLTRIFVIALFGIGLTKVGYCLDFNYSTFVEKDETDLLRNNSRITFNAIQVTPDLSDPKRLMNQSGRSLYKKRFRLWRKGKGKQQKIVASFNTTFMLNISPNPTSYYPLGEGLSFILTKDPTLPNESHGKWLGIVNDNTNGSSQANVVAVEFDTRKSFPEDIDDNHVALDLNSVYSIKQVSLTDYGVNLTSGNTNNITVRIRYDGKNISVFVALSNETAKNMKSPVLTWPLNLSDYLPEEVYVGFSGSTGENNTERNCILSWNFYSSNINENPNLLWVWIAVPIAVVLLLGAACYLYWKRACCKEDLEGVYPRIEEQIQGSSMAPKKFQLKELRRATTNFNPKNKLGRGGFGTVYKGVMGDKVVAVKRVSKDSRQGQQEFIAEVTTIGSLSHRNLVKLIGWCYESHELLIVYEFMSNGSLDKFIFRDENLGMEIPELRWERRRSIIFGVAQALDYLHYGCEKRVLHRDIKSSNIMLDSEFNAKLGDFGLARTIQQSQKTHHTTREIAGTPGYMAPESFLTGRATVETDVYAFGVLVLEVISGRKPGNQNEENSFINGIVLWIWGLHSNEMILDAVDSRLNEEFEDDEVGCILVLGLACCHPNPHERPSMRTILKVLVGEEDPPTVPVEVPAFVWPSMPLSFKEDGESTSHAGQLTPFTEITGR</sequence>
<dbReference type="AlphaFoldDB" id="A0A2P5B6T4"/>
<dbReference type="OrthoDB" id="1913956at2759"/>
<feature type="region of interest" description="Disordered" evidence="20">
    <location>
        <begin position="672"/>
        <end position="691"/>
    </location>
</feature>
<evidence type="ECO:0000256" key="15">
    <source>
        <dbReference type="ARBA" id="ARBA00022989"/>
    </source>
</evidence>
<evidence type="ECO:0000256" key="19">
    <source>
        <dbReference type="PROSITE-ProRule" id="PRU10141"/>
    </source>
</evidence>
<dbReference type="InterPro" id="IPR013320">
    <property type="entry name" value="ConA-like_dom_sf"/>
</dbReference>
<dbReference type="Gene3D" id="3.30.200.20">
    <property type="entry name" value="Phosphorylase Kinase, domain 1"/>
    <property type="match status" value="1"/>
</dbReference>
<keyword evidence="8" id="KW-0808">Transferase</keyword>
<evidence type="ECO:0000256" key="7">
    <source>
        <dbReference type="ARBA" id="ARBA00022527"/>
    </source>
</evidence>
<evidence type="ECO:0000259" key="22">
    <source>
        <dbReference type="PROSITE" id="PS50011"/>
    </source>
</evidence>
<keyword evidence="10" id="KW-0732">Signal</keyword>
<keyword evidence="12 19" id="KW-0547">Nucleotide-binding</keyword>
<dbReference type="STRING" id="3476.A0A2P5B6T4"/>
<feature type="non-terminal residue" evidence="23">
    <location>
        <position position="1"/>
    </location>
</feature>
<dbReference type="InterPro" id="IPR019825">
    <property type="entry name" value="Lectin_legB_Mn/Ca_BS"/>
</dbReference>
<evidence type="ECO:0000256" key="20">
    <source>
        <dbReference type="SAM" id="MobiDB-lite"/>
    </source>
</evidence>
<organism evidence="23 24">
    <name type="scientific">Parasponia andersonii</name>
    <name type="common">Sponia andersonii</name>
    <dbReference type="NCBI Taxonomy" id="3476"/>
    <lineage>
        <taxon>Eukaryota</taxon>
        <taxon>Viridiplantae</taxon>
        <taxon>Streptophyta</taxon>
        <taxon>Embryophyta</taxon>
        <taxon>Tracheophyta</taxon>
        <taxon>Spermatophyta</taxon>
        <taxon>Magnoliopsida</taxon>
        <taxon>eudicotyledons</taxon>
        <taxon>Gunneridae</taxon>
        <taxon>Pentapetalae</taxon>
        <taxon>rosids</taxon>
        <taxon>fabids</taxon>
        <taxon>Rosales</taxon>
        <taxon>Cannabaceae</taxon>
        <taxon>Parasponia</taxon>
    </lineage>
</organism>
<dbReference type="PROSITE" id="PS00108">
    <property type="entry name" value="PROTEIN_KINASE_ST"/>
    <property type="match status" value="1"/>
</dbReference>
<keyword evidence="6" id="KW-1003">Cell membrane</keyword>
<proteinExistence type="inferred from homology"/>
<dbReference type="InterPro" id="IPR001220">
    <property type="entry name" value="Legume_lectin_dom"/>
</dbReference>
<comment type="caution">
    <text evidence="23">The sequence shown here is derived from an EMBL/GenBank/DDBJ whole genome shotgun (WGS) entry which is preliminary data.</text>
</comment>